<evidence type="ECO:0008006" key="4">
    <source>
        <dbReference type="Google" id="ProtNLM"/>
    </source>
</evidence>
<reference evidence="2" key="1">
    <citation type="submission" date="2019-03" db="EMBL/GenBank/DDBJ databases">
        <title>Improved annotation for the trematode Fasciola hepatica.</title>
        <authorList>
            <person name="Choi Y.-J."/>
            <person name="Martin J."/>
            <person name="Mitreva M."/>
        </authorList>
    </citation>
    <scope>NUCLEOTIDE SEQUENCE [LARGE SCALE GENOMIC DNA]</scope>
</reference>
<feature type="region of interest" description="Disordered" evidence="1">
    <location>
        <begin position="80"/>
        <end position="111"/>
    </location>
</feature>
<sequence>MEIVERLERVGSRREIQTALHRLRNGIWPPYLSAEHVHNSESEDDDHAGGIREPVEIAESGGDEEAAWERALQAMPVQENTLQNEQPRPQCQSPGSDAPSDSFSDLDDVYHPRPSVFNLNESVDKLSETHIPGPSSAVDTTDESRAERNRRLALERLEAKRRSSTQSQTSGSQFKPGKITVHSWSLSFFHTILYRCAP</sequence>
<proteinExistence type="predicted"/>
<dbReference type="AlphaFoldDB" id="A0A4E0RAN1"/>
<keyword evidence="3" id="KW-1185">Reference proteome</keyword>
<gene>
    <name evidence="2" type="ORF">D915_010829</name>
</gene>
<comment type="caution">
    <text evidence="2">The sequence shown here is derived from an EMBL/GenBank/DDBJ whole genome shotgun (WGS) entry which is preliminary data.</text>
</comment>
<evidence type="ECO:0000313" key="3">
    <source>
        <dbReference type="Proteomes" id="UP000230066"/>
    </source>
</evidence>
<evidence type="ECO:0000313" key="2">
    <source>
        <dbReference type="EMBL" id="THD18607.1"/>
    </source>
</evidence>
<feature type="compositionally biased region" description="Basic and acidic residues" evidence="1">
    <location>
        <begin position="142"/>
        <end position="161"/>
    </location>
</feature>
<feature type="region of interest" description="Disordered" evidence="1">
    <location>
        <begin position="126"/>
        <end position="175"/>
    </location>
</feature>
<dbReference type="Proteomes" id="UP000230066">
    <property type="component" value="Unassembled WGS sequence"/>
</dbReference>
<dbReference type="EMBL" id="JXXN02009732">
    <property type="protein sequence ID" value="THD18607.1"/>
    <property type="molecule type" value="Genomic_DNA"/>
</dbReference>
<protein>
    <recommendedName>
        <fullName evidence="4">TIMELESS-interacting protein</fullName>
    </recommendedName>
</protein>
<evidence type="ECO:0000256" key="1">
    <source>
        <dbReference type="SAM" id="MobiDB-lite"/>
    </source>
</evidence>
<feature type="compositionally biased region" description="Polar residues" evidence="1">
    <location>
        <begin position="80"/>
        <end position="103"/>
    </location>
</feature>
<organism evidence="2 3">
    <name type="scientific">Fasciola hepatica</name>
    <name type="common">Liver fluke</name>
    <dbReference type="NCBI Taxonomy" id="6192"/>
    <lineage>
        <taxon>Eukaryota</taxon>
        <taxon>Metazoa</taxon>
        <taxon>Spiralia</taxon>
        <taxon>Lophotrochozoa</taxon>
        <taxon>Platyhelminthes</taxon>
        <taxon>Trematoda</taxon>
        <taxon>Digenea</taxon>
        <taxon>Plagiorchiida</taxon>
        <taxon>Echinostomata</taxon>
        <taxon>Echinostomatoidea</taxon>
        <taxon>Fasciolidae</taxon>
        <taxon>Fasciola</taxon>
    </lineage>
</organism>
<name>A0A4E0RAN1_FASHE</name>
<feature type="compositionally biased region" description="Low complexity" evidence="1">
    <location>
        <begin position="164"/>
        <end position="173"/>
    </location>
</feature>
<accession>A0A4E0RAN1</accession>